<proteinExistence type="predicted"/>
<reference evidence="4" key="1">
    <citation type="submission" date="2019-12" db="EMBL/GenBank/DDBJ databases">
        <title>Genome sequencing and annotation of Brassica cretica.</title>
        <authorList>
            <person name="Studholme D.J."/>
            <person name="Sarris P.F."/>
        </authorList>
    </citation>
    <scope>NUCLEOTIDE SEQUENCE</scope>
    <source>
        <strain evidence="4">PFS-102/07</strain>
        <tissue evidence="4">Leaf</tissue>
    </source>
</reference>
<evidence type="ECO:0000313" key="4">
    <source>
        <dbReference type="EMBL" id="KAF2573785.1"/>
    </source>
</evidence>
<feature type="compositionally biased region" description="Polar residues" evidence="2">
    <location>
        <begin position="269"/>
        <end position="286"/>
    </location>
</feature>
<dbReference type="Pfam" id="PF03078">
    <property type="entry name" value="ATHILA"/>
    <property type="match status" value="1"/>
</dbReference>
<feature type="compositionally biased region" description="Polar residues" evidence="2">
    <location>
        <begin position="113"/>
        <end position="130"/>
    </location>
</feature>
<feature type="region of interest" description="Disordered" evidence="2">
    <location>
        <begin position="996"/>
        <end position="1028"/>
    </location>
</feature>
<dbReference type="EMBL" id="QGKY02001015">
    <property type="protein sequence ID" value="KAF2573785.1"/>
    <property type="molecule type" value="Genomic_DNA"/>
</dbReference>
<feature type="region of interest" description="Disordered" evidence="2">
    <location>
        <begin position="370"/>
        <end position="439"/>
    </location>
</feature>
<feature type="compositionally biased region" description="Polar residues" evidence="2">
    <location>
        <begin position="137"/>
        <end position="155"/>
    </location>
</feature>
<feature type="region of interest" description="Disordered" evidence="2">
    <location>
        <begin position="108"/>
        <end position="155"/>
    </location>
</feature>
<dbReference type="InterPro" id="IPR004312">
    <property type="entry name" value="ATHILA_Orf1_C"/>
</dbReference>
<evidence type="ECO:0000259" key="3">
    <source>
        <dbReference type="Pfam" id="PF03078"/>
    </source>
</evidence>
<feature type="compositionally biased region" description="Polar residues" evidence="2">
    <location>
        <begin position="294"/>
        <end position="317"/>
    </location>
</feature>
<feature type="coiled-coil region" evidence="1">
    <location>
        <begin position="184"/>
        <end position="211"/>
    </location>
</feature>
<name>A0A8S9IVU6_BRACR</name>
<feature type="compositionally biased region" description="Polar residues" evidence="2">
    <location>
        <begin position="418"/>
        <end position="428"/>
    </location>
</feature>
<keyword evidence="1" id="KW-0175">Coiled coil</keyword>
<feature type="compositionally biased region" description="Basic and acidic residues" evidence="2">
    <location>
        <begin position="997"/>
        <end position="1007"/>
    </location>
</feature>
<evidence type="ECO:0000256" key="2">
    <source>
        <dbReference type="SAM" id="MobiDB-lite"/>
    </source>
</evidence>
<feature type="region of interest" description="Disordered" evidence="2">
    <location>
        <begin position="263"/>
        <end position="326"/>
    </location>
</feature>
<protein>
    <recommendedName>
        <fullName evidence="3">Arabidopsis retrotransposon Orf1 C-terminal domain-containing protein</fullName>
    </recommendedName>
</protein>
<feature type="domain" description="Arabidopsis retrotransposon Orf1 C-terminal" evidence="3">
    <location>
        <begin position="474"/>
        <end position="781"/>
    </location>
</feature>
<dbReference type="AlphaFoldDB" id="A0A8S9IVU6"/>
<sequence>MLSMEFVIRKDEDITRKQWTVDKSLLVVIKATCSFWLVEVDVAHSMDVRRLAIMKAKHVNAHSWIQYMWGTAPRKRGDVRNTCVVVAQNVWRKEPNFQYNNYQQRSYSNNQQGGYQPKQNTQQGSYQPRQNIPHGFSNHSNQSTEAQGSSSQALASDTSVDAMFKKLLDFQAKNEKTMGYESDDQQTKKEIKSLQEKMDLLLSNQAKQEQMNFVGGPSQEVPPKVNEVDGLEGQEEICFINNNCTWYRKEPNFQYNNYQQRSYSNNQQGGYQPKQNTQQGSYQPRQNIPPGFDNHSNQSTQVQGSSSQAPASDTSVDAISREEQTRVTLPARTNLVGDENLTRVEVTRVPLPARTTVAFGDIMTRGKARGVARVSPTRVDRSKPAQVQMGRKDQHKIETEKQELAKQETARHGKPLTFKSTTGGTSRKQALAAKKRDGKRVITAEGVDASGRMLAPPKRSKEPKGKEVALPQVEENEDITEEDQAPLKKAKVFKGKKVDTERDRTKTPTEDELYGHLKNGVLWPPTRFADIKIMEELEIGDDIKQMLEHMNMQSLFAMAYPPYEDESCQFLASLEATFHTTKHVRQGWGKIKFKIHGKVYYVTFKEIGQALGLKDLEESSIPIPYDSTKEENTAKIVWKVLAGKSRKASRDKNAFIRHPSVCYLHRLIVHTIFPRKEPVTVNDEELQFLHQTVQHYAHPSQLPLVSTDFYKNFGMVGFFVKRLIHYKEWAWTTSDSEPQIEIGGLITPLIKFKDIPLEDDPTGPAFMDGSYLKKAQYFSGRTKTPTEDELYGHLKNGVLWSPTRFADIKIMEELEIGNDIKQMLEHMNMQSFFTMAYPTYEDESCQFLASLEATFHTTKHVRQGWGKIKFKIHGKVYYMTFKEIGQALGLKDLEESSFPIPYDATKEENIAKMVWKVLGGKGRKASRVKNASIRHPSTRYLHRLIVHTIFPRKEPCIVNDEELQLLHQTVQHYAHPSQLPLVLECPMEQHGFTHPRRQVERTQHELQRGSNDAGSITRADEEAASSTIQRGLDHAYGLPARTRMELLDVLTRVELTWVPLPASRREGTDRVTRDGATRDGATRERLPTRMTEKPRLRSDAGWLTRVVPVHFYQSRNLSLVGF</sequence>
<comment type="caution">
    <text evidence="4">The sequence shown here is derived from an EMBL/GenBank/DDBJ whole genome shotgun (WGS) entry which is preliminary data.</text>
</comment>
<organism evidence="4">
    <name type="scientific">Brassica cretica</name>
    <name type="common">Mustard</name>
    <dbReference type="NCBI Taxonomy" id="69181"/>
    <lineage>
        <taxon>Eukaryota</taxon>
        <taxon>Viridiplantae</taxon>
        <taxon>Streptophyta</taxon>
        <taxon>Embryophyta</taxon>
        <taxon>Tracheophyta</taxon>
        <taxon>Spermatophyta</taxon>
        <taxon>Magnoliopsida</taxon>
        <taxon>eudicotyledons</taxon>
        <taxon>Gunneridae</taxon>
        <taxon>Pentapetalae</taxon>
        <taxon>rosids</taxon>
        <taxon>malvids</taxon>
        <taxon>Brassicales</taxon>
        <taxon>Brassicaceae</taxon>
        <taxon>Brassiceae</taxon>
        <taxon>Brassica</taxon>
    </lineage>
</organism>
<accession>A0A8S9IVU6</accession>
<feature type="compositionally biased region" description="Basic and acidic residues" evidence="2">
    <location>
        <begin position="390"/>
        <end position="411"/>
    </location>
</feature>
<gene>
    <name evidence="4" type="ORF">F2Q70_00001572</name>
</gene>
<feature type="region of interest" description="Disordered" evidence="2">
    <location>
        <begin position="1064"/>
        <end position="1091"/>
    </location>
</feature>
<evidence type="ECO:0000256" key="1">
    <source>
        <dbReference type="SAM" id="Coils"/>
    </source>
</evidence>